<feature type="coiled-coil region" evidence="1">
    <location>
        <begin position="357"/>
        <end position="384"/>
    </location>
</feature>
<reference evidence="2" key="1">
    <citation type="submission" date="2023-06" db="EMBL/GenBank/DDBJ databases">
        <authorList>
            <person name="Kurt Z."/>
        </authorList>
    </citation>
    <scope>NUCLEOTIDE SEQUENCE</scope>
</reference>
<dbReference type="AlphaFoldDB" id="A0AA86PVA9"/>
<protein>
    <submittedName>
        <fullName evidence="3">Hypothetical_protein</fullName>
    </submittedName>
</protein>
<dbReference type="Gene3D" id="1.20.120.20">
    <property type="entry name" value="Apolipoprotein"/>
    <property type="match status" value="1"/>
</dbReference>
<dbReference type="Proteomes" id="UP001642409">
    <property type="component" value="Unassembled WGS sequence"/>
</dbReference>
<evidence type="ECO:0000256" key="1">
    <source>
        <dbReference type="SAM" id="Coils"/>
    </source>
</evidence>
<comment type="caution">
    <text evidence="2">The sequence shown here is derived from an EMBL/GenBank/DDBJ whole genome shotgun (WGS) entry which is preliminary data.</text>
</comment>
<keyword evidence="1" id="KW-0175">Coiled coil</keyword>
<gene>
    <name evidence="2" type="ORF">HINF_LOCUS33131</name>
    <name evidence="3" type="ORF">HINF_LOCUS78739</name>
</gene>
<proteinExistence type="predicted"/>
<name>A0AA86PVA9_9EUKA</name>
<accession>A0AA86PVA9</accession>
<sequence>MDNKYYAYCQKSAQMNNILVQDQLQLSQYSSNIFIYTKVTQNSQINANLNSVNAFAIFGFNLANSNISSCIINISINFIINQGALICEFCDLDVQNSTLIFVASGQQLSGLILQSSSMFKIQDTSVQYRLNASQSSGLIYSALQEISQFSLLNVQIVGYHFQVHAHTAYIVSQLKSNLQINISSLSVCVDLSVNNKGTSGYTIVYTGIETRQCMDVCVQHTVSIYGVCLLELQYSVLQSDLTWLCVDSFEFNGSHCVCKEGFVLNGSVCVNLSASLNNIQHSINVNYNTLLQKIQDQTSGSSISQIEQYIIGNSSVLRDEINALNDKNVKQQDLLLKLHNHTVDNIFQLDISIIQNFTNLANVIDTLKQNLNNLQSEQNALNFSIINTTANIDQMKNRSNWITQNISNVNQTMNQFNEQLQSNLTKLQTTTTTQLNSIQNFLVDNINKLNESLNNDTKNLNQLINQSFILLNYNLTQLQQQAQTLNTSFQDKYKNISQNLSNLMVYTQNQFNSLSSFIAQNFSKLTQNLTSSTEMLDQYIHYNFSTLEQSITNQTNFLNLVNNSIDIQSIMSNITYLQNNIWILNRSIFRNFTDINNSLDISNINQRSQNSQLANIQSQLSTINVTSLLNQLTNLQQQIILIQQSNQETDIVLLDGNLIQLICNQQKYISYFDISTITYNLSAFTGQYAITQETNDAFINIQDSVFSSVFNFYIFQTQSYFYNLKVQIGTQTVNSGSILTNQPTSVLNQVSIISRLGSTISVNSAAQLNIIQQRSSSTSVRNLLVNLIFLSTSAGNITLIGTVEDTINIKNYQILGKYFSTNQLCLGALELNNSKVFMQMVNMQPANYVVGNQSAYLFVFINRSQVQVSKVSLILDNGVRSSIATTNSKVLQF</sequence>
<dbReference type="SUPFAM" id="SSF58113">
    <property type="entry name" value="Apolipoprotein A-I"/>
    <property type="match status" value="1"/>
</dbReference>
<reference evidence="3 4" key="2">
    <citation type="submission" date="2024-07" db="EMBL/GenBank/DDBJ databases">
        <authorList>
            <person name="Akdeniz Z."/>
        </authorList>
    </citation>
    <scope>NUCLEOTIDE SEQUENCE [LARGE SCALE GENOMIC DNA]</scope>
</reference>
<evidence type="ECO:0000313" key="2">
    <source>
        <dbReference type="EMBL" id="CAI9945486.1"/>
    </source>
</evidence>
<evidence type="ECO:0000313" key="4">
    <source>
        <dbReference type="Proteomes" id="UP001642409"/>
    </source>
</evidence>
<organism evidence="2">
    <name type="scientific">Hexamita inflata</name>
    <dbReference type="NCBI Taxonomy" id="28002"/>
    <lineage>
        <taxon>Eukaryota</taxon>
        <taxon>Metamonada</taxon>
        <taxon>Diplomonadida</taxon>
        <taxon>Hexamitidae</taxon>
        <taxon>Hexamitinae</taxon>
        <taxon>Hexamita</taxon>
    </lineage>
</organism>
<dbReference type="EMBL" id="CAXDID020000904">
    <property type="protein sequence ID" value="CAL6115692.1"/>
    <property type="molecule type" value="Genomic_DNA"/>
</dbReference>
<dbReference type="EMBL" id="CATOUU010000746">
    <property type="protein sequence ID" value="CAI9945486.1"/>
    <property type="molecule type" value="Genomic_DNA"/>
</dbReference>
<evidence type="ECO:0000313" key="3">
    <source>
        <dbReference type="EMBL" id="CAL6115692.1"/>
    </source>
</evidence>
<keyword evidence="4" id="KW-1185">Reference proteome</keyword>